<dbReference type="PANTHER" id="PTHR10840">
    <property type="entry name" value="PROGRAMMED CELL DEATH PROTEIN 5"/>
    <property type="match status" value="1"/>
</dbReference>
<reference evidence="3" key="1">
    <citation type="submission" date="2015-11" db="EMBL/GenBank/DDBJ databases">
        <title>De novo transcriptome assembly of four potential Pierce s Disease insect vectors from Arizona vineyards.</title>
        <authorList>
            <person name="Tassone E.E."/>
        </authorList>
    </citation>
    <scope>NUCLEOTIDE SEQUENCE</scope>
</reference>
<feature type="region of interest" description="Disordered" evidence="2">
    <location>
        <begin position="17"/>
        <end position="46"/>
    </location>
</feature>
<dbReference type="InterPro" id="IPR036883">
    <property type="entry name" value="PDCD5-like_sf"/>
</dbReference>
<feature type="compositionally biased region" description="Basic and acidic residues" evidence="2">
    <location>
        <begin position="115"/>
        <end position="124"/>
    </location>
</feature>
<dbReference type="GO" id="GO:0003677">
    <property type="term" value="F:DNA binding"/>
    <property type="evidence" value="ECO:0007669"/>
    <property type="project" value="InterPro"/>
</dbReference>
<comment type="similarity">
    <text evidence="1">Belongs to the PDCD5 family.</text>
</comment>
<name>A0A1B6KL88_9HEMI</name>
<dbReference type="InterPro" id="IPR002836">
    <property type="entry name" value="PDCD5-like"/>
</dbReference>
<evidence type="ECO:0000256" key="1">
    <source>
        <dbReference type="ARBA" id="ARBA00010490"/>
    </source>
</evidence>
<dbReference type="SUPFAM" id="SSF46950">
    <property type="entry name" value="Double-stranded DNA-binding domain"/>
    <property type="match status" value="1"/>
</dbReference>
<sequence>MADPELEALRAKRLAQLQSERGIQGGDGGNSQKAAEERKRETEEMKHSILSQILDQSARARLNTLMLGKPEKGRMVENMLLQMAQRGQIMGRLGENELISILEQVSDQTQSKTTVKFDRRRAALDDSDDDL</sequence>
<evidence type="ECO:0000313" key="3">
    <source>
        <dbReference type="EMBL" id="JAT12196.1"/>
    </source>
</evidence>
<protein>
    <recommendedName>
        <fullName evidence="4">Programmed cell death protein 5</fullName>
    </recommendedName>
</protein>
<dbReference type="GO" id="GO:0005634">
    <property type="term" value="C:nucleus"/>
    <property type="evidence" value="ECO:0007669"/>
    <property type="project" value="TreeGrafter"/>
</dbReference>
<dbReference type="GO" id="GO:0005829">
    <property type="term" value="C:cytosol"/>
    <property type="evidence" value="ECO:0007669"/>
    <property type="project" value="TreeGrafter"/>
</dbReference>
<dbReference type="Pfam" id="PF01984">
    <property type="entry name" value="dsDNA_bind"/>
    <property type="match status" value="1"/>
</dbReference>
<feature type="compositionally biased region" description="Basic and acidic residues" evidence="2">
    <location>
        <begin position="34"/>
        <end position="46"/>
    </location>
</feature>
<dbReference type="Gene3D" id="1.10.8.140">
    <property type="entry name" value="PDCD5-like"/>
    <property type="match status" value="1"/>
</dbReference>
<proteinExistence type="inferred from homology"/>
<accession>A0A1B6KL88</accession>
<dbReference type="EMBL" id="GEBQ01027781">
    <property type="protein sequence ID" value="JAT12196.1"/>
    <property type="molecule type" value="Transcribed_RNA"/>
</dbReference>
<dbReference type="AlphaFoldDB" id="A0A1B6KL88"/>
<organism evidence="3">
    <name type="scientific">Graphocephala atropunctata</name>
    <dbReference type="NCBI Taxonomy" id="36148"/>
    <lineage>
        <taxon>Eukaryota</taxon>
        <taxon>Metazoa</taxon>
        <taxon>Ecdysozoa</taxon>
        <taxon>Arthropoda</taxon>
        <taxon>Hexapoda</taxon>
        <taxon>Insecta</taxon>
        <taxon>Pterygota</taxon>
        <taxon>Neoptera</taxon>
        <taxon>Paraneoptera</taxon>
        <taxon>Hemiptera</taxon>
        <taxon>Auchenorrhyncha</taxon>
        <taxon>Membracoidea</taxon>
        <taxon>Cicadellidae</taxon>
        <taxon>Cicadellinae</taxon>
        <taxon>Cicadellini</taxon>
        <taxon>Graphocephala</taxon>
    </lineage>
</organism>
<evidence type="ECO:0000256" key="2">
    <source>
        <dbReference type="SAM" id="MobiDB-lite"/>
    </source>
</evidence>
<evidence type="ECO:0008006" key="4">
    <source>
        <dbReference type="Google" id="ProtNLM"/>
    </source>
</evidence>
<gene>
    <name evidence="3" type="ORF">g.6002</name>
</gene>
<dbReference type="PIRSF" id="PIRSF015730">
    <property type="entry name" value="TFAR19"/>
    <property type="match status" value="1"/>
</dbReference>
<dbReference type="PANTHER" id="PTHR10840:SF0">
    <property type="entry name" value="PROGRAMMED CELL DEATH PROTEIN 5"/>
    <property type="match status" value="1"/>
</dbReference>
<feature type="region of interest" description="Disordered" evidence="2">
    <location>
        <begin position="107"/>
        <end position="131"/>
    </location>
</feature>
<dbReference type="FunFam" id="1.10.8.140:FF:000006">
    <property type="entry name" value="programmed cell death protein 5-like"/>
    <property type="match status" value="1"/>
</dbReference>